<feature type="region of interest" description="Disordered" evidence="1">
    <location>
        <begin position="124"/>
        <end position="179"/>
    </location>
</feature>
<name>A0A2A6CYI5_PRIPA</name>
<protein>
    <submittedName>
        <fullName evidence="2">GYF domain-containing protein</fullName>
    </submittedName>
</protein>
<dbReference type="Gene3D" id="3.30.1490.40">
    <property type="match status" value="1"/>
</dbReference>
<dbReference type="Proteomes" id="UP000005239">
    <property type="component" value="Unassembled WGS sequence"/>
</dbReference>
<dbReference type="InterPro" id="IPR013087">
    <property type="entry name" value="Znf_C2H2_type"/>
</dbReference>
<sequence>MDFFYTDSSGNEQGPFSERQMTDWIREYRITEDLKIRFKINGKEFTPTLAKMRIKNGSRTPFIFSKCDRIELEAKFREEIEKFRRSTQEIELILEKARSAQTVTTRDAQKLLERMERRLEAEIRLKKEAEGKKNVPTTSTASAAKPTPLPPQATSSTNEAPTVPVPTHPSESAANVSNTTKPSKRVLPLFDVSNLNKDEEELGDDRVPIRIFRNNLDASDLDMAQRKLKFPVADKCRGCDKAAVYGSTPGADLRTWFCHITSENHIAKIAIVQFRQKGGRVTQKCLDWYSNQLFQFPRKNEAVVEEEVEETVDLEKKKLECFGGVIVLPVYVPLLHIDPSDTTKLNGWKGRDEVSKLRKLVFGPTDKYAAAKSLYLPKTTCEVCNETFEYAPRVVPHIFTNAHIDKYLAARGSISQHDINFWTEICKLFPEADKDTKDIKDVRAQLRNMGKILDIDKCANSFAVYEGKDRRKHVVDFIKTHGIKEKRPVVVYVRSEEMGMGMVEYVKEHLPDTKVGWVTCTKECEELEVIVTDSSLRLTRSHANLIIALPEESNELRKFSRGATVIFPPPLQATWSTKPMEPTVPTVPTSRQTEHTVAPHLPPVPTRVPMPQTYASTIRSNPPTASVSPQPYTPIPPPSVSLNQFRYNLNQLDESPKSPPENKKSNCSVM</sequence>
<feature type="compositionally biased region" description="Polar residues" evidence="1">
    <location>
        <begin position="169"/>
        <end position="179"/>
    </location>
</feature>
<dbReference type="InterPro" id="IPR003169">
    <property type="entry name" value="GYF"/>
</dbReference>
<evidence type="ECO:0000313" key="2">
    <source>
        <dbReference type="EnsemblMetazoa" id="PPA18379.1"/>
    </source>
</evidence>
<dbReference type="PROSITE" id="PS50829">
    <property type="entry name" value="GYF"/>
    <property type="match status" value="1"/>
</dbReference>
<keyword evidence="3" id="KW-1185">Reference proteome</keyword>
<feature type="region of interest" description="Disordered" evidence="1">
    <location>
        <begin position="574"/>
        <end position="641"/>
    </location>
</feature>
<accession>A0A8R1YEH9</accession>
<reference evidence="3" key="1">
    <citation type="journal article" date="2008" name="Nat. Genet.">
        <title>The Pristionchus pacificus genome provides a unique perspective on nematode lifestyle and parasitism.</title>
        <authorList>
            <person name="Dieterich C."/>
            <person name="Clifton S.W."/>
            <person name="Schuster L.N."/>
            <person name="Chinwalla A."/>
            <person name="Delehaunty K."/>
            <person name="Dinkelacker I."/>
            <person name="Fulton L."/>
            <person name="Fulton R."/>
            <person name="Godfrey J."/>
            <person name="Minx P."/>
            <person name="Mitreva M."/>
            <person name="Roeseler W."/>
            <person name="Tian H."/>
            <person name="Witte H."/>
            <person name="Yang S.P."/>
            <person name="Wilson R.K."/>
            <person name="Sommer R.J."/>
        </authorList>
    </citation>
    <scope>NUCLEOTIDE SEQUENCE [LARGE SCALE GENOMIC DNA]</scope>
    <source>
        <strain evidence="3">PS312</strain>
    </source>
</reference>
<evidence type="ECO:0000313" key="3">
    <source>
        <dbReference type="Proteomes" id="UP000005239"/>
    </source>
</evidence>
<feature type="compositionally biased region" description="Low complexity" evidence="1">
    <location>
        <begin position="136"/>
        <end position="146"/>
    </location>
</feature>
<dbReference type="AlphaFoldDB" id="A0A2A6CYI5"/>
<feature type="region of interest" description="Disordered" evidence="1">
    <location>
        <begin position="651"/>
        <end position="670"/>
    </location>
</feature>
<dbReference type="InterPro" id="IPR035445">
    <property type="entry name" value="GYF-like_dom_sf"/>
</dbReference>
<proteinExistence type="predicted"/>
<feature type="compositionally biased region" description="Polar residues" evidence="1">
    <location>
        <begin position="613"/>
        <end position="625"/>
    </location>
</feature>
<gene>
    <name evidence="2" type="primary">WBGene00107933</name>
</gene>
<dbReference type="PROSITE" id="PS00028">
    <property type="entry name" value="ZINC_FINGER_C2H2_1"/>
    <property type="match status" value="1"/>
</dbReference>
<feature type="compositionally biased region" description="Basic and acidic residues" evidence="1">
    <location>
        <begin position="654"/>
        <end position="664"/>
    </location>
</feature>
<feature type="compositionally biased region" description="Basic and acidic residues" evidence="1">
    <location>
        <begin position="124"/>
        <end position="133"/>
    </location>
</feature>
<dbReference type="Pfam" id="PF02213">
    <property type="entry name" value="GYF"/>
    <property type="match status" value="1"/>
</dbReference>
<reference evidence="2" key="2">
    <citation type="submission" date="2022-06" db="UniProtKB">
        <authorList>
            <consortium name="EnsemblMetazoa"/>
        </authorList>
    </citation>
    <scope>IDENTIFICATION</scope>
    <source>
        <strain evidence="2">PS312</strain>
    </source>
</reference>
<evidence type="ECO:0000256" key="1">
    <source>
        <dbReference type="SAM" id="MobiDB-lite"/>
    </source>
</evidence>
<dbReference type="SUPFAM" id="SSF55277">
    <property type="entry name" value="GYF domain"/>
    <property type="match status" value="1"/>
</dbReference>
<organism evidence="2 3">
    <name type="scientific">Pristionchus pacificus</name>
    <name type="common">Parasitic nematode worm</name>
    <dbReference type="NCBI Taxonomy" id="54126"/>
    <lineage>
        <taxon>Eukaryota</taxon>
        <taxon>Metazoa</taxon>
        <taxon>Ecdysozoa</taxon>
        <taxon>Nematoda</taxon>
        <taxon>Chromadorea</taxon>
        <taxon>Rhabditida</taxon>
        <taxon>Rhabditina</taxon>
        <taxon>Diplogasteromorpha</taxon>
        <taxon>Diplogasteroidea</taxon>
        <taxon>Neodiplogasteridae</taxon>
        <taxon>Pristionchus</taxon>
    </lineage>
</organism>
<dbReference type="EnsemblMetazoa" id="PPA18379.1">
    <property type="protein sequence ID" value="PPA18379.1"/>
    <property type="gene ID" value="WBGene00107933"/>
</dbReference>
<accession>A0A2A6CYI5</accession>